<dbReference type="InterPro" id="IPR043148">
    <property type="entry name" value="TagF_C"/>
</dbReference>
<feature type="compositionally biased region" description="Low complexity" evidence="1">
    <location>
        <begin position="472"/>
        <end position="483"/>
    </location>
</feature>
<dbReference type="AlphaFoldDB" id="A0A2P8DET5"/>
<keyword evidence="3" id="KW-1185">Reference proteome</keyword>
<dbReference type="Proteomes" id="UP000240542">
    <property type="component" value="Unassembled WGS sequence"/>
</dbReference>
<name>A0A2P8DET5_9ACTN</name>
<sequence length="634" mass="67609">MSRPDGSERRWSTFVGQFPVLVLARTFTSTVRAIEALDVLRGDFRLEFRFCFDESSAFHQGVAELLDRLGIPLVTWDDAIASKYALVITASENVDLTPFAAPVVVLPHGVGFQKYVPDSRSGERRLSGVVRPESREADGIHLALSHPDQRTQLAAAEHGRLAENTAVIGDLAYDRMRAGMRLRERYRSALGVPPGQRLVVLASTWGEQSAIGVHPRLPAQLLADLPVDGYRVAAVLHPNVWSRYGPWQVRHWLAAAMDAGLLLLPPSAGWGSALVAADCVVGDHSSMAVYAAALDRPLLLAAFGAEAVPGTAVARLGAQAPRLDPGTDLHPQVDGVIAEHAPGRYSEVADRAFAHVGESARRFAELCYGLLDLSAPDHCARIRALDPPAPDHHRPPLAFEMRSRLGAGGVVHVARYPASVRPFDEEAAGLRHLFAADTEPDQRYVENASVIHRATEHTGGTSSQPDDERPSAAAGDEGAPCAAGDERAFPVTEGEGAPSTAEGASSAADAQSAPAATDDGGAWGPDAERGLRALLELHPGALIAAIGTDGDCRCLLRDGTRVHVRSPGTAAPVLTAVVYTLLRHRLPISGDHRVRVSGTPGHRTVRIDVPRLQGRSRSAGQPQIARRDGPQPEG</sequence>
<evidence type="ECO:0000313" key="2">
    <source>
        <dbReference type="EMBL" id="PSK95708.1"/>
    </source>
</evidence>
<dbReference type="EMBL" id="PYGA01000014">
    <property type="protein sequence ID" value="PSK95708.1"/>
    <property type="molecule type" value="Genomic_DNA"/>
</dbReference>
<evidence type="ECO:0000313" key="3">
    <source>
        <dbReference type="Proteomes" id="UP000240542"/>
    </source>
</evidence>
<organism evidence="2 3">
    <name type="scientific">Murinocardiopsis flavida</name>
    <dbReference type="NCBI Taxonomy" id="645275"/>
    <lineage>
        <taxon>Bacteria</taxon>
        <taxon>Bacillati</taxon>
        <taxon>Actinomycetota</taxon>
        <taxon>Actinomycetes</taxon>
        <taxon>Streptosporangiales</taxon>
        <taxon>Nocardiopsidaceae</taxon>
        <taxon>Murinocardiopsis</taxon>
    </lineage>
</organism>
<protein>
    <recommendedName>
        <fullName evidence="4">CDP-glycerol:poly(Glycerophosphate) glycerophosphotransferase</fullName>
    </recommendedName>
</protein>
<feature type="region of interest" description="Disordered" evidence="1">
    <location>
        <begin position="455"/>
        <end position="524"/>
    </location>
</feature>
<gene>
    <name evidence="2" type="ORF">CLV63_114141</name>
</gene>
<accession>A0A2P8DET5</accession>
<feature type="compositionally biased region" description="Low complexity" evidence="1">
    <location>
        <begin position="499"/>
        <end position="516"/>
    </location>
</feature>
<reference evidence="2 3" key="1">
    <citation type="submission" date="2018-03" db="EMBL/GenBank/DDBJ databases">
        <title>Genomic Encyclopedia of Archaeal and Bacterial Type Strains, Phase II (KMG-II): from individual species to whole genera.</title>
        <authorList>
            <person name="Goeker M."/>
        </authorList>
    </citation>
    <scope>NUCLEOTIDE SEQUENCE [LARGE SCALE GENOMIC DNA]</scope>
    <source>
        <strain evidence="2 3">DSM 45312</strain>
    </source>
</reference>
<dbReference type="OrthoDB" id="3661391at2"/>
<dbReference type="Gene3D" id="3.40.50.12580">
    <property type="match status" value="1"/>
</dbReference>
<dbReference type="SUPFAM" id="SSF53756">
    <property type="entry name" value="UDP-Glycosyltransferase/glycogen phosphorylase"/>
    <property type="match status" value="1"/>
</dbReference>
<comment type="caution">
    <text evidence="2">The sequence shown here is derived from an EMBL/GenBank/DDBJ whole genome shotgun (WGS) entry which is preliminary data.</text>
</comment>
<feature type="region of interest" description="Disordered" evidence="1">
    <location>
        <begin position="610"/>
        <end position="634"/>
    </location>
</feature>
<evidence type="ECO:0008006" key="4">
    <source>
        <dbReference type="Google" id="ProtNLM"/>
    </source>
</evidence>
<proteinExistence type="predicted"/>
<dbReference type="RefSeq" id="WP_106584635.1">
    <property type="nucleotide sequence ID" value="NZ_PYGA01000014.1"/>
</dbReference>
<feature type="compositionally biased region" description="Basic and acidic residues" evidence="1">
    <location>
        <begin position="625"/>
        <end position="634"/>
    </location>
</feature>
<evidence type="ECO:0000256" key="1">
    <source>
        <dbReference type="SAM" id="MobiDB-lite"/>
    </source>
</evidence>